<feature type="binding site" evidence="6">
    <location>
        <position position="106"/>
    </location>
    <ligand>
        <name>substrate</name>
    </ligand>
</feature>
<evidence type="ECO:0000259" key="7">
    <source>
        <dbReference type="Pfam" id="PF12890"/>
    </source>
</evidence>
<feature type="binding site" evidence="6">
    <location>
        <position position="322"/>
    </location>
    <ligand>
        <name>substrate</name>
    </ligand>
</feature>
<keyword evidence="4 6" id="KW-0378">Hydrolase</keyword>
<dbReference type="PANTHER" id="PTHR43668:SF2">
    <property type="entry name" value="ALLANTOINASE"/>
    <property type="match status" value="1"/>
</dbReference>
<dbReference type="KEGG" id="rmar:GBA65_10290"/>
<dbReference type="InterPro" id="IPR004722">
    <property type="entry name" value="DHOase"/>
</dbReference>
<feature type="binding site" evidence="6">
    <location>
        <position position="164"/>
    </location>
    <ligand>
        <name>Zn(2+)</name>
        <dbReference type="ChEBI" id="CHEBI:29105"/>
        <label>1</label>
    </ligand>
</feature>
<comment type="function">
    <text evidence="1 6">Catalyzes the reversible cyclization of carbamoyl aspartate to dihydroorotate.</text>
</comment>
<feature type="domain" description="Dihydroorotase catalytic" evidence="7">
    <location>
        <begin position="64"/>
        <end position="246"/>
    </location>
</feature>
<evidence type="ECO:0000313" key="9">
    <source>
        <dbReference type="Proteomes" id="UP000502706"/>
    </source>
</evidence>
<dbReference type="AlphaFoldDB" id="A0A6G8PX96"/>
<sequence>MTHGAPTNIPTHGPDDLVVRGAHVLDPASGLDGVMDVRVSGGRVAEVGEGLRGTRSLDADGLHLFPGFTDVHAHWRTPGREDEETVETGSAAAAAGGFTGVVMMPNTDPVIDRPVVVSGLVRRVEGESRVRAYVSAALHEGLKGERLTEMRLMREAGAFCVSDDGLGTQSAGVLRNAMLYAKDAGMPVILHCEDHTLATGVVHEGVAAALAGLPGSPGSAEDVATATALVLAAETGARVHVTHVSTALSAALVGFFKGNVPGADVTADTTPHHLTLTDELVRTLEGMYRVNPPLRPEGDRLGVGGALRDGILDFVATDHAPHASEEKDLPLEEAAPGFLGHETAFSALYTELVLGGHLSLERLVGAMASAPGAWVGDGAGRIAEGAPADLALVDLSEEWTVRGEGLLSRSGNSPYIGRSLKGRIVGTMVGGELVQDRTGARFGSRA</sequence>
<dbReference type="PROSITE" id="PS00483">
    <property type="entry name" value="DIHYDROOROTASE_2"/>
    <property type="match status" value="1"/>
</dbReference>
<feature type="binding site" evidence="6">
    <location>
        <position position="318"/>
    </location>
    <ligand>
        <name>Zn(2+)</name>
        <dbReference type="ChEBI" id="CHEBI:29105"/>
        <label>1</label>
    </ligand>
</feature>
<dbReference type="RefSeq" id="WP_166396511.1">
    <property type="nucleotide sequence ID" value="NZ_CP045121.1"/>
</dbReference>
<organism evidence="8 9">
    <name type="scientific">Rubrobacter marinus</name>
    <dbReference type="NCBI Taxonomy" id="2653852"/>
    <lineage>
        <taxon>Bacteria</taxon>
        <taxon>Bacillati</taxon>
        <taxon>Actinomycetota</taxon>
        <taxon>Rubrobacteria</taxon>
        <taxon>Rubrobacterales</taxon>
        <taxon>Rubrobacteraceae</taxon>
        <taxon>Rubrobacter</taxon>
    </lineage>
</organism>
<dbReference type="GO" id="GO:0004151">
    <property type="term" value="F:dihydroorotase activity"/>
    <property type="evidence" value="ECO:0007669"/>
    <property type="project" value="UniProtKB-UniRule"/>
</dbReference>
<keyword evidence="3 6" id="KW-0479">Metal-binding</keyword>
<evidence type="ECO:0000256" key="3">
    <source>
        <dbReference type="ARBA" id="ARBA00022723"/>
    </source>
</evidence>
<proteinExistence type="inferred from homology"/>
<keyword evidence="9" id="KW-1185">Reference proteome</keyword>
<dbReference type="SUPFAM" id="SSF51338">
    <property type="entry name" value="Composite domain of metallo-dependent hydrolases"/>
    <property type="match status" value="1"/>
</dbReference>
<dbReference type="Pfam" id="PF12890">
    <property type="entry name" value="DHOase"/>
    <property type="match status" value="1"/>
</dbReference>
<comment type="pathway">
    <text evidence="6">Pyrimidine metabolism; UMP biosynthesis via de novo pathway; (S)-dihydroorotate from bicarbonate: step 3/3.</text>
</comment>
<feature type="active site" evidence="6">
    <location>
        <position position="318"/>
    </location>
</feature>
<comment type="cofactor">
    <cofactor evidence="6">
        <name>Zn(2+)</name>
        <dbReference type="ChEBI" id="CHEBI:29105"/>
    </cofactor>
    <text evidence="6">Binds 2 Zn(2+) ions per subunit.</text>
</comment>
<dbReference type="Proteomes" id="UP000502706">
    <property type="component" value="Chromosome"/>
</dbReference>
<dbReference type="GO" id="GO:0008270">
    <property type="term" value="F:zinc ion binding"/>
    <property type="evidence" value="ECO:0007669"/>
    <property type="project" value="UniProtKB-UniRule"/>
</dbReference>
<feature type="binding site" evidence="6">
    <location>
        <begin position="74"/>
        <end position="76"/>
    </location>
    <ligand>
        <name>substrate</name>
    </ligand>
</feature>
<name>A0A6G8PX96_9ACTN</name>
<gene>
    <name evidence="6" type="primary">pyrC</name>
    <name evidence="8" type="ORF">GBA65_10290</name>
</gene>
<dbReference type="InterPro" id="IPR002195">
    <property type="entry name" value="Dihydroorotase_CS"/>
</dbReference>
<feature type="binding site" evidence="6">
    <location>
        <position position="291"/>
    </location>
    <ligand>
        <name>substrate</name>
    </ligand>
</feature>
<dbReference type="CDD" id="cd01317">
    <property type="entry name" value="DHOase_IIa"/>
    <property type="match status" value="1"/>
</dbReference>
<dbReference type="InterPro" id="IPR011059">
    <property type="entry name" value="Metal-dep_hydrolase_composite"/>
</dbReference>
<accession>A0A6G8PX96</accession>
<dbReference type="Gene3D" id="3.20.20.140">
    <property type="entry name" value="Metal-dependent hydrolases"/>
    <property type="match status" value="1"/>
</dbReference>
<dbReference type="Gene3D" id="2.30.40.10">
    <property type="entry name" value="Urease, subunit C, domain 1"/>
    <property type="match status" value="1"/>
</dbReference>
<dbReference type="SUPFAM" id="SSF51556">
    <property type="entry name" value="Metallo-dependent hydrolases"/>
    <property type="match status" value="1"/>
</dbReference>
<dbReference type="InterPro" id="IPR032466">
    <property type="entry name" value="Metal_Hydrolase"/>
</dbReference>
<dbReference type="NCBIfam" id="TIGR00857">
    <property type="entry name" value="pyrC_multi"/>
    <property type="match status" value="1"/>
</dbReference>
<feature type="binding site" evidence="6">
    <location>
        <position position="72"/>
    </location>
    <ligand>
        <name>Zn(2+)</name>
        <dbReference type="ChEBI" id="CHEBI:29105"/>
        <label>1</label>
    </ligand>
</feature>
<protein>
    <recommendedName>
        <fullName evidence="6">Dihydroorotase</fullName>
        <shortName evidence="6">DHOase</shortName>
        <ecNumber evidence="6">3.5.2.3</ecNumber>
    </recommendedName>
</protein>
<dbReference type="GO" id="GO:0006145">
    <property type="term" value="P:purine nucleobase catabolic process"/>
    <property type="evidence" value="ECO:0007669"/>
    <property type="project" value="TreeGrafter"/>
</dbReference>
<dbReference type="InterPro" id="IPR050138">
    <property type="entry name" value="DHOase/Allantoinase_Hydrolase"/>
</dbReference>
<feature type="binding site" evidence="6">
    <location>
        <position position="74"/>
    </location>
    <ligand>
        <name>Zn(2+)</name>
        <dbReference type="ChEBI" id="CHEBI:29105"/>
        <label>1</label>
    </ligand>
</feature>
<evidence type="ECO:0000313" key="8">
    <source>
        <dbReference type="EMBL" id="QIN78844.1"/>
    </source>
</evidence>
<dbReference type="UniPathway" id="UPA00070">
    <property type="reaction ID" value="UER00117"/>
</dbReference>
<dbReference type="EMBL" id="CP045121">
    <property type="protein sequence ID" value="QIN78844.1"/>
    <property type="molecule type" value="Genomic_DNA"/>
</dbReference>
<comment type="catalytic activity">
    <reaction evidence="6">
        <text>(S)-dihydroorotate + H2O = N-carbamoyl-L-aspartate + H(+)</text>
        <dbReference type="Rhea" id="RHEA:24296"/>
        <dbReference type="ChEBI" id="CHEBI:15377"/>
        <dbReference type="ChEBI" id="CHEBI:15378"/>
        <dbReference type="ChEBI" id="CHEBI:30864"/>
        <dbReference type="ChEBI" id="CHEBI:32814"/>
        <dbReference type="EC" id="3.5.2.3"/>
    </reaction>
</comment>
<dbReference type="GO" id="GO:0004038">
    <property type="term" value="F:allantoinase activity"/>
    <property type="evidence" value="ECO:0007669"/>
    <property type="project" value="TreeGrafter"/>
</dbReference>
<evidence type="ECO:0000256" key="4">
    <source>
        <dbReference type="ARBA" id="ARBA00022801"/>
    </source>
</evidence>
<comment type="similarity">
    <text evidence="2 6">Belongs to the metallo-dependent hydrolases superfamily. DHOase family. Class I DHOase subfamily.</text>
</comment>
<dbReference type="EC" id="3.5.2.3" evidence="6"/>
<evidence type="ECO:0000256" key="5">
    <source>
        <dbReference type="ARBA" id="ARBA00022975"/>
    </source>
</evidence>
<feature type="binding site" evidence="6">
    <location>
        <position position="191"/>
    </location>
    <ligand>
        <name>Zn(2+)</name>
        <dbReference type="ChEBI" id="CHEBI:29105"/>
        <label>2</label>
    </ligand>
</feature>
<keyword evidence="6" id="KW-0862">Zinc</keyword>
<reference evidence="8 9" key="1">
    <citation type="submission" date="2019-10" db="EMBL/GenBank/DDBJ databases">
        <title>Rubrobacter sp nov SCSIO 52915 isolated from a deep-sea sediment in the South China Sea.</title>
        <authorList>
            <person name="Chen R.W."/>
        </authorList>
    </citation>
    <scope>NUCLEOTIDE SEQUENCE [LARGE SCALE GENOMIC DNA]</scope>
    <source>
        <strain evidence="8 9">SCSIO 52915</strain>
    </source>
</reference>
<dbReference type="InterPro" id="IPR024403">
    <property type="entry name" value="DHOase_cat"/>
</dbReference>
<dbReference type="PANTHER" id="PTHR43668">
    <property type="entry name" value="ALLANTOINASE"/>
    <property type="match status" value="1"/>
</dbReference>
<dbReference type="HAMAP" id="MF_00220_B">
    <property type="entry name" value="PyrC_classI_B"/>
    <property type="match status" value="1"/>
</dbReference>
<dbReference type="GO" id="GO:0044205">
    <property type="term" value="P:'de novo' UMP biosynthetic process"/>
    <property type="evidence" value="ECO:0007669"/>
    <property type="project" value="UniProtKB-UniRule"/>
</dbReference>
<evidence type="ECO:0000256" key="1">
    <source>
        <dbReference type="ARBA" id="ARBA00002368"/>
    </source>
</evidence>
<keyword evidence="5 6" id="KW-0665">Pyrimidine biosynthesis</keyword>
<feature type="binding site" evidence="6">
    <location>
        <position position="164"/>
    </location>
    <ligand>
        <name>Zn(2+)</name>
        <dbReference type="ChEBI" id="CHEBI:29105"/>
        <label>2</label>
    </ligand>
</feature>
<evidence type="ECO:0000256" key="2">
    <source>
        <dbReference type="ARBA" id="ARBA00010286"/>
    </source>
</evidence>
<dbReference type="GO" id="GO:0005737">
    <property type="term" value="C:cytoplasm"/>
    <property type="evidence" value="ECO:0007669"/>
    <property type="project" value="TreeGrafter"/>
</dbReference>
<feature type="binding site" evidence="6">
    <location>
        <position position="243"/>
    </location>
    <ligand>
        <name>Zn(2+)</name>
        <dbReference type="ChEBI" id="CHEBI:29105"/>
        <label>2</label>
    </ligand>
</feature>
<feature type="binding site" evidence="6">
    <location>
        <begin position="336"/>
        <end position="337"/>
    </location>
    <ligand>
        <name>substrate</name>
    </ligand>
</feature>
<evidence type="ECO:0000256" key="6">
    <source>
        <dbReference type="HAMAP-Rule" id="MF_00220"/>
    </source>
</evidence>